<feature type="binding site" evidence="5">
    <location>
        <position position="350"/>
    </location>
    <ligand>
        <name>Fe cation</name>
        <dbReference type="ChEBI" id="CHEBI:24875"/>
        <note>catalytic</note>
    </ligand>
</feature>
<feature type="binding site" evidence="5">
    <location>
        <position position="286"/>
    </location>
    <ligand>
        <name>Fe cation</name>
        <dbReference type="ChEBI" id="CHEBI:24875"/>
        <note>catalytic</note>
    </ligand>
</feature>
<dbReference type="Proteomes" id="UP000799421">
    <property type="component" value="Unassembled WGS sequence"/>
</dbReference>
<organism evidence="6 7">
    <name type="scientific">Piedraia hortae CBS 480.64</name>
    <dbReference type="NCBI Taxonomy" id="1314780"/>
    <lineage>
        <taxon>Eukaryota</taxon>
        <taxon>Fungi</taxon>
        <taxon>Dikarya</taxon>
        <taxon>Ascomycota</taxon>
        <taxon>Pezizomycotina</taxon>
        <taxon>Dothideomycetes</taxon>
        <taxon>Dothideomycetidae</taxon>
        <taxon>Capnodiales</taxon>
        <taxon>Piedraiaceae</taxon>
        <taxon>Piedraia</taxon>
    </lineage>
</organism>
<name>A0A6A7BZ85_9PEZI</name>
<dbReference type="GO" id="GO:0016121">
    <property type="term" value="P:carotene catabolic process"/>
    <property type="evidence" value="ECO:0007669"/>
    <property type="project" value="TreeGrafter"/>
</dbReference>
<comment type="similarity">
    <text evidence="1">Belongs to the carotenoid oxygenase family.</text>
</comment>
<keyword evidence="7" id="KW-1185">Reference proteome</keyword>
<dbReference type="OrthoDB" id="1069523at2759"/>
<dbReference type="Pfam" id="PF03055">
    <property type="entry name" value="RPE65"/>
    <property type="match status" value="1"/>
</dbReference>
<dbReference type="EMBL" id="MU005983">
    <property type="protein sequence ID" value="KAF2860297.1"/>
    <property type="molecule type" value="Genomic_DNA"/>
</dbReference>
<evidence type="ECO:0000256" key="1">
    <source>
        <dbReference type="ARBA" id="ARBA00006787"/>
    </source>
</evidence>
<keyword evidence="4 5" id="KW-0408">Iron</keyword>
<protein>
    <submittedName>
        <fullName evidence="6">Retinal pigment epithelial membrane protein</fullName>
    </submittedName>
</protein>
<dbReference type="PANTHER" id="PTHR10543">
    <property type="entry name" value="BETA-CAROTENE DIOXYGENASE"/>
    <property type="match status" value="1"/>
</dbReference>
<sequence>MHTIGDQDEAMPTAKHPYLTRNFTPVQTTIPLTSCEYVGTIPVEFHGGQYVCNGSNPVTNSDQSRDAHWFDGDGMLCGVLFSIDEETGKVVPQFVNQFVLTDLYLSAINSPNLRVPIVPSITILINPLTSLLKIAMSVMRTVALVILSFLPGSKQKIKRVSVANTNIVFHDRRALALCESGPPMRVHLPGLETVGWFNGHRAEGEGEGVPSDSAVLGGKGPLSFFWEWTTAHPKIDPTTDEMLLFHNSFLPPYVKVSVLPARGKNRRGDLLNRPVPGMIRRGKVMHDFGVSRTHTVIMDLPLTLDPMNLLKGLPTVHFDETMPSRFGVFPRHRPEDVTWLETAQPCCIFHTANTWDETDNNIVNLLACRMTSPCIVYILGNLPVPSSFSPFTKREKALGLEETPLVPENESLSPGSYNWDMAQCRLYFYSFNLSTKQIAHEFALSRIPFEFPSVSPAYNMQSARYVYGCSTTSPSGSFTTTSPDKVMKIDVLVKMDVAALIQKGKQEGHPSGCVDLRLPNDVFGSNDANDFIKSFKMPEGWIAQEPRFVPRKEGEREDSGYLVFFAFNEGKIFHDGGVPDGGATSELWILDARSMEGVVARVRLPLRVPFGLHGIWFSAREVGGQREVERFRDVKGVSGKREGGVWMGIRGWIERRLG</sequence>
<feature type="binding site" evidence="5">
    <location>
        <position position="232"/>
    </location>
    <ligand>
        <name>Fe cation</name>
        <dbReference type="ChEBI" id="CHEBI:24875"/>
        <note>catalytic</note>
    </ligand>
</feature>
<proteinExistence type="inferred from homology"/>
<reference evidence="6" key="1">
    <citation type="journal article" date="2020" name="Stud. Mycol.">
        <title>101 Dothideomycetes genomes: a test case for predicting lifestyles and emergence of pathogens.</title>
        <authorList>
            <person name="Haridas S."/>
            <person name="Albert R."/>
            <person name="Binder M."/>
            <person name="Bloem J."/>
            <person name="Labutti K."/>
            <person name="Salamov A."/>
            <person name="Andreopoulos B."/>
            <person name="Baker S."/>
            <person name="Barry K."/>
            <person name="Bills G."/>
            <person name="Bluhm B."/>
            <person name="Cannon C."/>
            <person name="Castanera R."/>
            <person name="Culley D."/>
            <person name="Daum C."/>
            <person name="Ezra D."/>
            <person name="Gonzalez J."/>
            <person name="Henrissat B."/>
            <person name="Kuo A."/>
            <person name="Liang C."/>
            <person name="Lipzen A."/>
            <person name="Lutzoni F."/>
            <person name="Magnuson J."/>
            <person name="Mondo S."/>
            <person name="Nolan M."/>
            <person name="Ohm R."/>
            <person name="Pangilinan J."/>
            <person name="Park H.-J."/>
            <person name="Ramirez L."/>
            <person name="Alfaro M."/>
            <person name="Sun H."/>
            <person name="Tritt A."/>
            <person name="Yoshinaga Y."/>
            <person name="Zwiers L.-H."/>
            <person name="Turgeon B."/>
            <person name="Goodwin S."/>
            <person name="Spatafora J."/>
            <person name="Crous P."/>
            <person name="Grigoriev I."/>
        </authorList>
    </citation>
    <scope>NUCLEOTIDE SEQUENCE</scope>
    <source>
        <strain evidence="6">CBS 480.64</strain>
    </source>
</reference>
<dbReference type="GO" id="GO:0046872">
    <property type="term" value="F:metal ion binding"/>
    <property type="evidence" value="ECO:0007669"/>
    <property type="project" value="UniProtKB-KW"/>
</dbReference>
<dbReference type="InterPro" id="IPR004294">
    <property type="entry name" value="Carotenoid_Oase"/>
</dbReference>
<evidence type="ECO:0000256" key="5">
    <source>
        <dbReference type="PIRSR" id="PIRSR604294-1"/>
    </source>
</evidence>
<dbReference type="AlphaFoldDB" id="A0A6A7BZ85"/>
<gene>
    <name evidence="6" type="ORF">K470DRAFT_258052</name>
</gene>
<evidence type="ECO:0000256" key="4">
    <source>
        <dbReference type="ARBA" id="ARBA00023004"/>
    </source>
</evidence>
<evidence type="ECO:0000313" key="7">
    <source>
        <dbReference type="Proteomes" id="UP000799421"/>
    </source>
</evidence>
<comment type="cofactor">
    <cofactor evidence="5">
        <name>Fe(2+)</name>
        <dbReference type="ChEBI" id="CHEBI:29033"/>
    </cofactor>
    <text evidence="5">Binds 1 Fe(2+) ion per subunit.</text>
</comment>
<evidence type="ECO:0000256" key="2">
    <source>
        <dbReference type="ARBA" id="ARBA00022723"/>
    </source>
</evidence>
<accession>A0A6A7BZ85</accession>
<dbReference type="PANTHER" id="PTHR10543:SF89">
    <property type="entry name" value="CAROTENOID 9,10(9',10')-CLEAVAGE DIOXYGENASE 1"/>
    <property type="match status" value="1"/>
</dbReference>
<evidence type="ECO:0000256" key="3">
    <source>
        <dbReference type="ARBA" id="ARBA00023002"/>
    </source>
</evidence>
<feature type="binding site" evidence="5">
    <location>
        <position position="613"/>
    </location>
    <ligand>
        <name>Fe cation</name>
        <dbReference type="ChEBI" id="CHEBI:24875"/>
        <note>catalytic</note>
    </ligand>
</feature>
<keyword evidence="3" id="KW-0560">Oxidoreductase</keyword>
<keyword evidence="2 5" id="KW-0479">Metal-binding</keyword>
<evidence type="ECO:0000313" key="6">
    <source>
        <dbReference type="EMBL" id="KAF2860297.1"/>
    </source>
</evidence>
<dbReference type="GO" id="GO:0010436">
    <property type="term" value="F:carotenoid dioxygenase activity"/>
    <property type="evidence" value="ECO:0007669"/>
    <property type="project" value="TreeGrafter"/>
</dbReference>